<keyword evidence="1" id="KW-0472">Membrane</keyword>
<evidence type="ECO:0000313" key="3">
    <source>
        <dbReference type="Proteomes" id="UP001433268"/>
    </source>
</evidence>
<reference evidence="2 3" key="1">
    <citation type="submission" date="2023-01" db="EMBL/GenBank/DDBJ databases">
        <title>Analysis of 21 Apiospora genomes using comparative genomics revels a genus with tremendous synthesis potential of carbohydrate active enzymes and secondary metabolites.</title>
        <authorList>
            <person name="Sorensen T."/>
        </authorList>
    </citation>
    <scope>NUCLEOTIDE SEQUENCE [LARGE SCALE GENOMIC DNA]</scope>
    <source>
        <strain evidence="2 3">CBS 114990</strain>
    </source>
</reference>
<feature type="transmembrane region" description="Helical" evidence="1">
    <location>
        <begin position="328"/>
        <end position="347"/>
    </location>
</feature>
<protein>
    <submittedName>
        <fullName evidence="2">Uncharacterized protein</fullName>
    </submittedName>
</protein>
<accession>A0ABR1X465</accession>
<feature type="transmembrane region" description="Helical" evidence="1">
    <location>
        <begin position="21"/>
        <end position="41"/>
    </location>
</feature>
<sequence length="476" mass="49707">MSERTKITLLTALPCIQASGTKYALVAVFVACSAFGGWATIGSLQKTGLGALIEAVLAGNRAAFPGGPEPFKRHWTGLAPVDGLLSGIVGFFSAIIDGSNAPDRSGKVEWDAYLFYVWFAAQFIAVWAMLLLESLRVGNRGRLVSYVGLVGMLFQVGTWTVVGPLYLALHLLTSPVASLNRGDGPRARRALFVLLWDMALLPAVVTLTNTLPAVIMSAPASGGVFLGGGLTASASAHYKAIAFWQFFPLWSVCLQAFLNPLCAFLFGSLLPVDSAGKPAPLGRGYLTGVSGVYQFALTVCVGVHAPLVAVSLAPAAARAWLAAHATSLYIPAAYAGLFETASFRGIFVPASPWTPPTIAVGAVNGGTIAYTGVAQAVAHFLRYDMLVGAVPFLLWAAYLHQTTAKQPLSPAALVRKVVFWSVVGGAYAPAVALLWGRDQVVLEEDEPLRVAAAVRAVAAGGGGGGTTTTTTTKKAQ</sequence>
<feature type="transmembrane region" description="Helical" evidence="1">
    <location>
        <begin position="190"/>
        <end position="207"/>
    </location>
</feature>
<keyword evidence="1" id="KW-1133">Transmembrane helix</keyword>
<dbReference type="Proteomes" id="UP001433268">
    <property type="component" value="Unassembled WGS sequence"/>
</dbReference>
<feature type="transmembrane region" description="Helical" evidence="1">
    <location>
        <begin position="83"/>
        <end position="101"/>
    </location>
</feature>
<feature type="transmembrane region" description="Helical" evidence="1">
    <location>
        <begin position="418"/>
        <end position="436"/>
    </location>
</feature>
<comment type="caution">
    <text evidence="2">The sequence shown here is derived from an EMBL/GenBank/DDBJ whole genome shotgun (WGS) entry which is preliminary data.</text>
</comment>
<feature type="transmembrane region" description="Helical" evidence="1">
    <location>
        <begin position="246"/>
        <end position="272"/>
    </location>
</feature>
<name>A0ABR1X465_9PEZI</name>
<dbReference type="GeneID" id="92042526"/>
<evidence type="ECO:0000313" key="2">
    <source>
        <dbReference type="EMBL" id="KAK8090190.1"/>
    </source>
</evidence>
<feature type="transmembrane region" description="Helical" evidence="1">
    <location>
        <begin position="292"/>
        <end position="316"/>
    </location>
</feature>
<proteinExistence type="predicted"/>
<feature type="transmembrane region" description="Helical" evidence="1">
    <location>
        <begin position="144"/>
        <end position="169"/>
    </location>
</feature>
<keyword evidence="3" id="KW-1185">Reference proteome</keyword>
<dbReference type="RefSeq" id="XP_066673084.1">
    <property type="nucleotide sequence ID" value="XM_066809466.1"/>
</dbReference>
<feature type="transmembrane region" description="Helical" evidence="1">
    <location>
        <begin position="353"/>
        <end position="373"/>
    </location>
</feature>
<organism evidence="2 3">
    <name type="scientific">Apiospora hydei</name>
    <dbReference type="NCBI Taxonomy" id="1337664"/>
    <lineage>
        <taxon>Eukaryota</taxon>
        <taxon>Fungi</taxon>
        <taxon>Dikarya</taxon>
        <taxon>Ascomycota</taxon>
        <taxon>Pezizomycotina</taxon>
        <taxon>Sordariomycetes</taxon>
        <taxon>Xylariomycetidae</taxon>
        <taxon>Amphisphaeriales</taxon>
        <taxon>Apiosporaceae</taxon>
        <taxon>Apiospora</taxon>
    </lineage>
</organism>
<feature type="transmembrane region" description="Helical" evidence="1">
    <location>
        <begin position="213"/>
        <end position="234"/>
    </location>
</feature>
<evidence type="ECO:0000256" key="1">
    <source>
        <dbReference type="SAM" id="Phobius"/>
    </source>
</evidence>
<dbReference type="EMBL" id="JAQQWN010000004">
    <property type="protein sequence ID" value="KAK8090190.1"/>
    <property type="molecule type" value="Genomic_DNA"/>
</dbReference>
<gene>
    <name evidence="2" type="ORF">PG997_005151</name>
</gene>
<keyword evidence="1" id="KW-0812">Transmembrane</keyword>
<feature type="transmembrane region" description="Helical" evidence="1">
    <location>
        <begin position="380"/>
        <end position="398"/>
    </location>
</feature>
<feature type="transmembrane region" description="Helical" evidence="1">
    <location>
        <begin position="113"/>
        <end position="132"/>
    </location>
</feature>